<evidence type="ECO:0000313" key="3">
    <source>
        <dbReference type="EMBL" id="SFA54075.1"/>
    </source>
</evidence>
<reference evidence="4" key="1">
    <citation type="submission" date="2016-10" db="EMBL/GenBank/DDBJ databases">
        <authorList>
            <person name="Varghese N."/>
            <person name="Submissions S."/>
        </authorList>
    </citation>
    <scope>NUCLEOTIDE SEQUENCE [LARGE SCALE GENOMIC DNA]</scope>
    <source>
        <strain evidence="4">M1</strain>
    </source>
</reference>
<dbReference type="HAMAP" id="MF_00727">
    <property type="entry name" value="Tgl"/>
    <property type="match status" value="1"/>
</dbReference>
<dbReference type="GO" id="GO:0030435">
    <property type="term" value="P:sporulation resulting in formation of a cellular spore"/>
    <property type="evidence" value="ECO:0007669"/>
    <property type="project" value="UniProtKB-KW"/>
</dbReference>
<dbReference type="InterPro" id="IPR020916">
    <property type="entry name" value="Gln_gamma-glutamylTfrase_bac"/>
</dbReference>
<dbReference type="NCBIfam" id="NF002869">
    <property type="entry name" value="PRK03187.1"/>
    <property type="match status" value="1"/>
</dbReference>
<dbReference type="Proteomes" id="UP000198650">
    <property type="component" value="Unassembled WGS sequence"/>
</dbReference>
<sequence>MIQIQQTMVNNDFLAHSSLSKKQEKIFEALLKSPKTYVYKNKHQLLFEIILRDRIIDAAILLAKSKARFTIFRLSKCNEQFWTKNELGGFQLKKGILPSDAVNDIFINSQLYAFECATAIVIVFYKAVLDVIDKQKFNTLFSNLLLYDWHVDEDLGIKTKKGEDYLPGDCLYFKNPEFDPQTPQWQGENTIYLGSGLHYGHGIGIKTKEEIIDVLNKKRRRYATKSAYLLPQTTRVNFVYLSQFANSLENYRLPLNKQYFITGTLGSATFLHW</sequence>
<accession>A0A1I0TQP1</accession>
<dbReference type="Pfam" id="PF20085">
    <property type="entry name" value="TGL"/>
    <property type="match status" value="1"/>
</dbReference>
<protein>
    <submittedName>
        <fullName evidence="3">Protein-glutamine gamma-glutamyltransferase</fullName>
    </submittedName>
</protein>
<dbReference type="STRING" id="186116.SAMN05192569_10482"/>
<evidence type="ECO:0000256" key="2">
    <source>
        <dbReference type="ARBA" id="ARBA00022969"/>
    </source>
</evidence>
<proteinExistence type="inferred from homology"/>
<evidence type="ECO:0000313" key="4">
    <source>
        <dbReference type="Proteomes" id="UP000198650"/>
    </source>
</evidence>
<keyword evidence="2" id="KW-0749">Sporulation</keyword>
<keyword evidence="1 3" id="KW-0808">Transferase</keyword>
<dbReference type="RefSeq" id="WP_090951472.1">
    <property type="nucleotide sequence ID" value="NZ_FOJS01000048.1"/>
</dbReference>
<evidence type="ECO:0000256" key="1">
    <source>
        <dbReference type="ARBA" id="ARBA00022679"/>
    </source>
</evidence>
<dbReference type="GO" id="GO:0003810">
    <property type="term" value="F:protein-glutamine gamma-glutamyltransferase activity"/>
    <property type="evidence" value="ECO:0007669"/>
    <property type="project" value="InterPro"/>
</dbReference>
<dbReference type="OrthoDB" id="1845399at2"/>
<dbReference type="EMBL" id="FOJS01000048">
    <property type="protein sequence ID" value="SFA54075.1"/>
    <property type="molecule type" value="Genomic_DNA"/>
</dbReference>
<dbReference type="AlphaFoldDB" id="A0A1I0TQP1"/>
<organism evidence="3 4">
    <name type="scientific">Parageobacillus thermantarcticus</name>
    <dbReference type="NCBI Taxonomy" id="186116"/>
    <lineage>
        <taxon>Bacteria</taxon>
        <taxon>Bacillati</taxon>
        <taxon>Bacillota</taxon>
        <taxon>Bacilli</taxon>
        <taxon>Bacillales</taxon>
        <taxon>Anoxybacillaceae</taxon>
        <taxon>Parageobacillus</taxon>
    </lineage>
</organism>
<keyword evidence="4" id="KW-1185">Reference proteome</keyword>
<name>A0A1I0TQP1_9BACL</name>
<gene>
    <name evidence="3" type="ORF">SAMN05192569_10482</name>
</gene>